<dbReference type="InterPro" id="IPR016024">
    <property type="entry name" value="ARM-type_fold"/>
</dbReference>
<dbReference type="InterPro" id="IPR050517">
    <property type="entry name" value="DDR_Repair_Kinase"/>
</dbReference>
<evidence type="ECO:0000313" key="3">
    <source>
        <dbReference type="Proteomes" id="UP000694846"/>
    </source>
</evidence>
<protein>
    <submittedName>
        <fullName evidence="4">Transformation/transcription domain-associated protein-like</fullName>
    </submittedName>
</protein>
<evidence type="ECO:0000256" key="1">
    <source>
        <dbReference type="ARBA" id="ARBA00007234"/>
    </source>
</evidence>
<dbReference type="InterPro" id="IPR003151">
    <property type="entry name" value="PIK-rel_kinase_FAT"/>
</dbReference>
<dbReference type="RefSeq" id="XP_025405551.1">
    <property type="nucleotide sequence ID" value="XM_025549766.1"/>
</dbReference>
<dbReference type="PANTHER" id="PTHR11139">
    <property type="entry name" value="ATAXIA TELANGIECTASIA MUTATED ATM -RELATED"/>
    <property type="match status" value="1"/>
</dbReference>
<dbReference type="PANTHER" id="PTHR11139:SF1">
    <property type="entry name" value="TRANSFORMATION_TRANSCRIPTION DOMAIN-ASSOCIATED PROTEIN"/>
    <property type="match status" value="1"/>
</dbReference>
<dbReference type="GO" id="GO:0006281">
    <property type="term" value="P:DNA repair"/>
    <property type="evidence" value="ECO:0007669"/>
    <property type="project" value="TreeGrafter"/>
</dbReference>
<dbReference type="OrthoDB" id="5570127at2759"/>
<sequence length="3600" mass="421914">MEAVRKLTNIRPVAPINLDMILNNSVNLKTKLQLISRVHDNLDQFAQNQVYFENMIIIVLKMLSNTDPVFTPDHDVFKLRKCLLQIIYKICSSSEKIKNHVQNIMDACLKVIETDNEQCVMYCVLILKELLTSFKPTFDGCFKIQIIQFLKLIFDIFNNSSTTEKIFNFQKTSDLKVLINTIRLTTTITKNNINYVFIPMGKLSSKILKELALILKMYYGMYHGIQSFMKEIIENFPILMNFFCLDIPFKPDYRDMVIDFKFAQIRLLGFFSLMIKDHKDDIFQHCSSFASKVISLLNCNISADVSGLRIELLSGFESLILIDYKYEFVPFMDSFLDETLITGRSWSLKNELRTRAYIYIDHLITYLHNRLSLNFLVRVVHFHFSNMLDPTLQPDVQINLINMVMISLTHIIQKQNHLITNLNTIEKNKNPLIDILFRVIQIFVIKLKQFQKFYFPKLKNISQENMKESISSIVAENEKPTKFVYGYHFSQIPLYTVADSQRFVTIIISAFRQIFQIIVKIEGRQFSIEYYNKKSFKMFIKHSLSSLKVFSCPIKKKLMIKEILSAISCIDPIYLKLLLLENTIVKLIYTNQLEALVLDLALNNDVLFQTFSCVIFEYILNNLLVEIEKQCIFDLVKRLQSNFKYNKNEKVTYEYLYKIIKMLLNIIQNTKYPVSYLEILKTILNIVESIKYDYDENMNTVLKCLFNDLFVYHQSLPESSIVLKTTLAELCLAECVFKVVFQSQTINILSVIVYSLYIPELTPQGFGILEKCLNILPNFFDNESVVHVRNDISKGLCHCLSSPIESISQPAINLLGKFGGFNRSAIVKPYYLNAQKQFNNVSDKPKLYVSFEEYNDQSIEIYIAPGLDAAIETLMTKSDRFLRAHSWDVIKGFFTLSMDYDNNNIIKLLSNINWETFRKISKLELNYSKTFIDETFIKALIGLLICCNDEYMKMDAINYFNMFTKRFMHVSICYFYDISCGRSLEVHPFTICDAISFILSNENESVSDFGELAIEIVIDELCSILGYNMINYPLITYMLKQFCEYCYDPNWIRKLGGCSGIHILFSKIFKKQSDAKEYSNWFIKHFVDAFRATLFIFSDLRGNLTFGTLDIARKNLDAMLHWFYLIKPSNSFQHYFQKTILKELTKNIINPNDILREQSIKLICIIAEKQNQTVSQILTPFYKYIISVLPGNRLFNTYTFKSQMGIMKGHIFCAFHSIPAENLDLSKTTHKYYFDILCTICSDSIKRVSKNNMIKCLTFDELVEYRQTALQVLVNCLHFLKQQDKIKVFRILLNELKSSNLKVQEAAYQCLKSCNSKMLLQLNMVDKLIFYYTDLFEDHDKITLVNIRFILFLSKLFPLCPNSKLCTVLLNAFKYIWSYLKQCENRTSNDQLKIAENILKVICFVKNSQFSHIQEICEIILNDAIIDIELSNRLHPLLTNCLLKYPENSVVIFFQERHIKNSIWCSFFNSMLRNELCKPLRNVLISNSLRLETLLMSSKNDPTNTIQYESIKIVYNLVHMEKKWKCSKKLISLLLNIWTNPQYKERFKNLANIKSTEWNEPKMLIKIVLAYYKQNFDEVFILFQILPMFSNRYPFDINFFRLYLENSVIKPCTVKWTRLAFFKFIDLYHKKSVNCDILGRILQFIVLPCFSLCIENGQREQLLCSLTKSEDNIISVIINKVFPNIRMVLSGSDHDGLKVFLCQLICILIDDLLNFNDTVCDLIYNSVISCTWIRCTMDLNVKYHCYLILTFIMLSKNAAKREKLNNGIYYELIKASFVEALPVINYSLDLIVSTVYDKSSTDIHTFAVCMKKIMLSDPQNVPILSHICSFVMKYNTLFYPCKPYLLRNLLGSLFPIAKNNNVPDYKKIAIDLSCMIIKWELTENDGNLKLKLQQKRTTDDIQSTVSQKKKSSEAIDSCLNFLAMVGCQTFDDKPESRISKLASRSATLFKTILSTEPIDTIEVKLKFGWVEKLLDTFIKKEKLVKQNPNAHGNTNASVMNVLTTFDLISFMLNVLSPKLMLEAIKPLQDLLIQFLQLSLNEESNNIHSNQKDNFIQNRLTVSQIRQYNEGTIKVISEILKTFSTNDGLEKLHIYIQMIISDGLNSNCPIKIDASLSLLKVSLIHFSNYMNSDILNTIGDILFKFNENNKNPLIKIKCLEILKTHVDTLQRGGKQLFIEKVVMECLDKARDIENNIPFEVQVKCFEIIITYIKDLPEATEGIFLNKIILEYIKTTTDERIMRTILNVIKKWIDICRDESVFFNCQVIKILKCITILNHFPKFTETCYELNLEIFKNWNFSECIEYGLDCKSPSIRNNFFDLYEKFWCKNGLCMRLYTIVSDHLNYDLEYSIALYVQLLFVKISKNMNPQGNFRLIDNKKLPDFNESISISEECNSSELCPLARISMFNWCSALVQLSFVDFNLAKHLWLSVFPGIWKLFNDDQRTLLSSKAVKFLANSKLKNSFMTTFYEAIILCKPKIVFEPYQMVYIGKTYNLWYLIINEMEDICEYYEHNKKNEAVEGIIQMYSMLQEEDMLESIFENIIECKDTKKAFSLEQLGCIEIASQKYIELLFSEKQVAIMNTTTSHIKNDEFKRIRLTKCLRELNEWNLLHEIRLDGTNILLNIEHRWKISIENSTCSYNDLKWYLEHKQKIWPSSLIWKYHFYLGMFGLNELDQQVTSTVQEHVEIAIEDIVNKWKVLPKHLCKAHIPLLQATQLIVEIREANNIQNSFLNSPQNINNTEILIGIWNNRKPWIGDNLSVWNDLISWRQTYYSFLKQRHNLSMRFIKNAQDQSKLMFGDIALKQNILNVCIKTLNKIDLKNVDTSNLLYRMYLEGKYVQKLKKYNEDYSVIAKSLANNVLMEDMKPLFLAVKGSFYYYRGDEHNAFKYLSNAFQNETNEKFDSIEWQNVIEYNYNSLLESIKKNIGINKTPSDEYVTIINNNKILANSWVHWGTLIQLFFCQMSIKDIQIALLAMKCYIIASKLITKKKCNAVVARILWLLIYDDNNNILLRTLEKCRIMFSEIWLPQVLNICIENNKPAIGKIVSEIGSLYPQQMYLILKRMYLTEKLNKTVIFITYNTEKIDMKINKIKQIMLLLKKKNFGFFQLDYFVDQIKNLKESWDEELRRNLYDCLCRSNDYAFKNKTLDIQVPSEILNLIETIITWLKTRNANTVKFEKTYYYEYTKIQFPLDFSFTSVPSIKFIVKLLKNWIKYLENISTYPSKFIHQFRCSTIHNFDWSGIRLPCDHYIEDFFNTVMIHNFGGYVYLKDKCGTVVKQITIRGTDGLLYAYNISWSQYIESEERIYQLFHIINDYLLDFKETAKRFLKISVPKTFTISPQIRMVETNKSLISLLEIYKENTTTDWINEDIEFWFSTLKYCVMLERPNPLQTSLLIVQKQYCSDELLKNWVLMKYPSPSDYWTFRKTFIEHYSVLCFLEYAFNLIKLKPEMLCIDKNSGVAAVLNYTFFLNEVNGKLAQNQNTPFRMTPNITKFITPYRKYQMINCLTATGQCLFHSIDDISAKLKLLLKDEYIAAFNVKNNQGLMDNNQKTIDAVEHNFNHILNNFKDFEHFSIQNQIPNLLSKAILSDVLCFENPNWRPWL</sequence>
<dbReference type="Gene3D" id="1.10.1070.11">
    <property type="entry name" value="Phosphatidylinositol 3-/4-kinase, catalytic domain"/>
    <property type="match status" value="1"/>
</dbReference>
<dbReference type="InterPro" id="IPR036940">
    <property type="entry name" value="PI3/4_kinase_cat_sf"/>
</dbReference>
<dbReference type="InterPro" id="IPR046807">
    <property type="entry name" value="Tra1_central"/>
</dbReference>
<dbReference type="SMART" id="SM00146">
    <property type="entry name" value="PI3Kc"/>
    <property type="match status" value="1"/>
</dbReference>
<dbReference type="InterPro" id="IPR000403">
    <property type="entry name" value="PI3/4_kinase_cat_dom"/>
</dbReference>
<keyword evidence="3" id="KW-1185">Reference proteome</keyword>
<dbReference type="PROSITE" id="PS50290">
    <property type="entry name" value="PI3_4_KINASE_3"/>
    <property type="match status" value="1"/>
</dbReference>
<dbReference type="GO" id="GO:0005634">
    <property type="term" value="C:nucleus"/>
    <property type="evidence" value="ECO:0007669"/>
    <property type="project" value="TreeGrafter"/>
</dbReference>
<dbReference type="Pfam" id="PF02259">
    <property type="entry name" value="FAT"/>
    <property type="match status" value="1"/>
</dbReference>
<dbReference type="Pfam" id="PF20206">
    <property type="entry name" value="Tra1_ring"/>
    <property type="match status" value="1"/>
</dbReference>
<dbReference type="InterPro" id="IPR046805">
    <property type="entry name" value="Tra1_ring"/>
</dbReference>
<dbReference type="GO" id="GO:0000124">
    <property type="term" value="C:SAGA complex"/>
    <property type="evidence" value="ECO:0007669"/>
    <property type="project" value="TreeGrafter"/>
</dbReference>
<organism evidence="3 4">
    <name type="scientific">Sipha flava</name>
    <name type="common">yellow sugarcane aphid</name>
    <dbReference type="NCBI Taxonomy" id="143950"/>
    <lineage>
        <taxon>Eukaryota</taxon>
        <taxon>Metazoa</taxon>
        <taxon>Ecdysozoa</taxon>
        <taxon>Arthropoda</taxon>
        <taxon>Hexapoda</taxon>
        <taxon>Insecta</taxon>
        <taxon>Pterygota</taxon>
        <taxon>Neoptera</taxon>
        <taxon>Paraneoptera</taxon>
        <taxon>Hemiptera</taxon>
        <taxon>Sternorrhyncha</taxon>
        <taxon>Aphidomorpha</taxon>
        <taxon>Aphidoidea</taxon>
        <taxon>Aphididae</taxon>
        <taxon>Sipha</taxon>
    </lineage>
</organism>
<dbReference type="Proteomes" id="UP000694846">
    <property type="component" value="Unplaced"/>
</dbReference>
<dbReference type="SUPFAM" id="SSF48371">
    <property type="entry name" value="ARM repeat"/>
    <property type="match status" value="2"/>
</dbReference>
<dbReference type="SUPFAM" id="SSF56112">
    <property type="entry name" value="Protein kinase-like (PK-like)"/>
    <property type="match status" value="1"/>
</dbReference>
<evidence type="ECO:0000313" key="4">
    <source>
        <dbReference type="RefSeq" id="XP_025405551.1"/>
    </source>
</evidence>
<dbReference type="Pfam" id="PF20175">
    <property type="entry name" value="Tra1_central"/>
    <property type="match status" value="1"/>
</dbReference>
<feature type="domain" description="PI3K/PI4K catalytic" evidence="2">
    <location>
        <begin position="3261"/>
        <end position="3582"/>
    </location>
</feature>
<comment type="similarity">
    <text evidence="1">Belongs to the PI3/PI4-kinase family. TRA1 subfamily.</text>
</comment>
<name>A0A8B8F4I1_9HEMI</name>
<dbReference type="GO" id="GO:0006355">
    <property type="term" value="P:regulation of DNA-templated transcription"/>
    <property type="evidence" value="ECO:0007669"/>
    <property type="project" value="TreeGrafter"/>
</dbReference>
<proteinExistence type="inferred from homology"/>
<dbReference type="InterPro" id="IPR011009">
    <property type="entry name" value="Kinase-like_dom_sf"/>
</dbReference>
<gene>
    <name evidence="4" type="primary">LOC112679841</name>
</gene>
<reference evidence="4" key="1">
    <citation type="submission" date="2025-08" db="UniProtKB">
        <authorList>
            <consortium name="RefSeq"/>
        </authorList>
    </citation>
    <scope>IDENTIFICATION</scope>
    <source>
        <tissue evidence="4">Whole body</tissue>
    </source>
</reference>
<evidence type="ECO:0000259" key="2">
    <source>
        <dbReference type="PROSITE" id="PS50290"/>
    </source>
</evidence>
<dbReference type="Pfam" id="PF00454">
    <property type="entry name" value="PI3_PI4_kinase"/>
    <property type="match status" value="1"/>
</dbReference>
<dbReference type="GeneID" id="112679841"/>
<accession>A0A8B8F4I1</accession>
<dbReference type="GO" id="GO:0035267">
    <property type="term" value="C:NuA4 histone acetyltransferase complex"/>
    <property type="evidence" value="ECO:0007669"/>
    <property type="project" value="TreeGrafter"/>
</dbReference>